<evidence type="ECO:0000313" key="2">
    <source>
        <dbReference type="EMBL" id="MPC51778.1"/>
    </source>
</evidence>
<proteinExistence type="predicted"/>
<keyword evidence="1" id="KW-1133">Transmembrane helix</keyword>
<keyword evidence="3" id="KW-1185">Reference proteome</keyword>
<name>A0A5B7G3N4_PORTR</name>
<dbReference type="EMBL" id="VSRR010010406">
    <property type="protein sequence ID" value="MPC51778.1"/>
    <property type="molecule type" value="Genomic_DNA"/>
</dbReference>
<evidence type="ECO:0000313" key="3">
    <source>
        <dbReference type="Proteomes" id="UP000324222"/>
    </source>
</evidence>
<sequence length="135" mass="14871">MRLSRYTENVKPVGRAYVGVTLQLFFYYDVSDGRRRAVAGSSYVILMVFGLSVTACVLSPVEKKIALVYPPKMMGQRKGMHGYDIPLSSQDLFGTSLDIAGPLDMSMEGPLPRPGVNIHLQTSMKVDVYPVPQEG</sequence>
<evidence type="ECO:0000256" key="1">
    <source>
        <dbReference type="SAM" id="Phobius"/>
    </source>
</evidence>
<gene>
    <name evidence="2" type="ORF">E2C01_045632</name>
</gene>
<feature type="transmembrane region" description="Helical" evidence="1">
    <location>
        <begin position="40"/>
        <end position="61"/>
    </location>
</feature>
<protein>
    <submittedName>
        <fullName evidence="2">Uncharacterized protein</fullName>
    </submittedName>
</protein>
<comment type="caution">
    <text evidence="2">The sequence shown here is derived from an EMBL/GenBank/DDBJ whole genome shotgun (WGS) entry which is preliminary data.</text>
</comment>
<feature type="transmembrane region" description="Helical" evidence="1">
    <location>
        <begin position="12"/>
        <end position="28"/>
    </location>
</feature>
<reference evidence="2 3" key="1">
    <citation type="submission" date="2019-05" db="EMBL/GenBank/DDBJ databases">
        <title>Another draft genome of Portunus trituberculatus and its Hox gene families provides insights of decapod evolution.</title>
        <authorList>
            <person name="Jeong J.-H."/>
            <person name="Song I."/>
            <person name="Kim S."/>
            <person name="Choi T."/>
            <person name="Kim D."/>
            <person name="Ryu S."/>
            <person name="Kim W."/>
        </authorList>
    </citation>
    <scope>NUCLEOTIDE SEQUENCE [LARGE SCALE GENOMIC DNA]</scope>
    <source>
        <tissue evidence="2">Muscle</tissue>
    </source>
</reference>
<dbReference type="Proteomes" id="UP000324222">
    <property type="component" value="Unassembled WGS sequence"/>
</dbReference>
<accession>A0A5B7G3N4</accession>
<keyword evidence="1" id="KW-0472">Membrane</keyword>
<keyword evidence="1" id="KW-0812">Transmembrane</keyword>
<organism evidence="2 3">
    <name type="scientific">Portunus trituberculatus</name>
    <name type="common">Swimming crab</name>
    <name type="synonym">Neptunus trituberculatus</name>
    <dbReference type="NCBI Taxonomy" id="210409"/>
    <lineage>
        <taxon>Eukaryota</taxon>
        <taxon>Metazoa</taxon>
        <taxon>Ecdysozoa</taxon>
        <taxon>Arthropoda</taxon>
        <taxon>Crustacea</taxon>
        <taxon>Multicrustacea</taxon>
        <taxon>Malacostraca</taxon>
        <taxon>Eumalacostraca</taxon>
        <taxon>Eucarida</taxon>
        <taxon>Decapoda</taxon>
        <taxon>Pleocyemata</taxon>
        <taxon>Brachyura</taxon>
        <taxon>Eubrachyura</taxon>
        <taxon>Portunoidea</taxon>
        <taxon>Portunidae</taxon>
        <taxon>Portuninae</taxon>
        <taxon>Portunus</taxon>
    </lineage>
</organism>
<dbReference type="AlphaFoldDB" id="A0A5B7G3N4"/>